<evidence type="ECO:0000313" key="2">
    <source>
        <dbReference type="Proteomes" id="UP000438429"/>
    </source>
</evidence>
<comment type="caution">
    <text evidence="1">The sequence shown here is derived from an EMBL/GenBank/DDBJ whole genome shotgun (WGS) entry which is preliminary data.</text>
</comment>
<reference evidence="1 2" key="1">
    <citation type="submission" date="2019-06" db="EMBL/GenBank/DDBJ databases">
        <title>Draft genomes of female and male turbot (Scophthalmus maximus).</title>
        <authorList>
            <person name="Xu H."/>
            <person name="Xu X.-W."/>
            <person name="Shao C."/>
            <person name="Chen S."/>
        </authorList>
    </citation>
    <scope>NUCLEOTIDE SEQUENCE [LARGE SCALE GENOMIC DNA]</scope>
    <source>
        <strain evidence="1">Ysfricsl-2016a</strain>
        <tissue evidence="1">Blood</tissue>
    </source>
</reference>
<protein>
    <submittedName>
        <fullName evidence="1">Uncharacterized protein</fullName>
    </submittedName>
</protein>
<name>A0A6A4SMY6_SCOMX</name>
<dbReference type="AlphaFoldDB" id="A0A6A4SMY6"/>
<gene>
    <name evidence="1" type="ORF">F2P81_012305</name>
</gene>
<dbReference type="EMBL" id="VEVO01000011">
    <property type="protein sequence ID" value="KAF0034547.1"/>
    <property type="molecule type" value="Genomic_DNA"/>
</dbReference>
<accession>A0A6A4SMY6</accession>
<sequence length="124" mass="13819">MVTVSLFYPVLDSLQHELTFYIRSRITESNQILLQPTATQRNLSVIADSVSDVPTPLRRLIHNEIPKDCDVSMMLISDFHHVSKVELEQTGGGESGRKRDGRGLITYNVGINRGIHCSLAKASI</sequence>
<organism evidence="1 2">
    <name type="scientific">Scophthalmus maximus</name>
    <name type="common">Turbot</name>
    <name type="synonym">Psetta maxima</name>
    <dbReference type="NCBI Taxonomy" id="52904"/>
    <lineage>
        <taxon>Eukaryota</taxon>
        <taxon>Metazoa</taxon>
        <taxon>Chordata</taxon>
        <taxon>Craniata</taxon>
        <taxon>Vertebrata</taxon>
        <taxon>Euteleostomi</taxon>
        <taxon>Actinopterygii</taxon>
        <taxon>Neopterygii</taxon>
        <taxon>Teleostei</taxon>
        <taxon>Neoteleostei</taxon>
        <taxon>Acanthomorphata</taxon>
        <taxon>Carangaria</taxon>
        <taxon>Pleuronectiformes</taxon>
        <taxon>Pleuronectoidei</taxon>
        <taxon>Scophthalmidae</taxon>
        <taxon>Scophthalmus</taxon>
    </lineage>
</organism>
<evidence type="ECO:0000313" key="1">
    <source>
        <dbReference type="EMBL" id="KAF0034547.1"/>
    </source>
</evidence>
<dbReference type="Proteomes" id="UP000438429">
    <property type="component" value="Unassembled WGS sequence"/>
</dbReference>
<proteinExistence type="predicted"/>